<dbReference type="GO" id="GO:0008408">
    <property type="term" value="F:3'-5' exonuclease activity"/>
    <property type="evidence" value="ECO:0007669"/>
    <property type="project" value="TreeGrafter"/>
</dbReference>
<reference evidence="5 6" key="1">
    <citation type="journal article" date="2016" name="Nat. Commun.">
        <title>Thousands of microbial genomes shed light on interconnected biogeochemical processes in an aquifer system.</title>
        <authorList>
            <person name="Anantharaman K."/>
            <person name="Brown C.T."/>
            <person name="Hug L.A."/>
            <person name="Sharon I."/>
            <person name="Castelle C.J."/>
            <person name="Probst A.J."/>
            <person name="Thomas B.C."/>
            <person name="Singh A."/>
            <person name="Wilkins M.J."/>
            <person name="Karaoz U."/>
            <person name="Brodie E.L."/>
            <person name="Williams K.H."/>
            <person name="Hubbard S.S."/>
            <person name="Banfield J.F."/>
        </authorList>
    </citation>
    <scope>NUCLEOTIDE SEQUENCE [LARGE SCALE GENOMIC DNA]</scope>
</reference>
<keyword evidence="2" id="KW-0378">Hydrolase</keyword>
<dbReference type="PANTHER" id="PTHR30231">
    <property type="entry name" value="DNA POLYMERASE III SUBUNIT EPSILON"/>
    <property type="match status" value="1"/>
</dbReference>
<dbReference type="SMART" id="SM00479">
    <property type="entry name" value="EXOIII"/>
    <property type="match status" value="1"/>
</dbReference>
<dbReference type="EMBL" id="MHPU01000003">
    <property type="protein sequence ID" value="OGZ89730.1"/>
    <property type="molecule type" value="Genomic_DNA"/>
</dbReference>
<feature type="domain" description="Exonuclease" evidence="4">
    <location>
        <begin position="1"/>
        <end position="189"/>
    </location>
</feature>
<name>A0A1G2JTX6_9BACT</name>
<dbReference type="InterPro" id="IPR036397">
    <property type="entry name" value="RNaseH_sf"/>
</dbReference>
<gene>
    <name evidence="5" type="ORF">A2561_00285</name>
</gene>
<evidence type="ECO:0000256" key="1">
    <source>
        <dbReference type="ARBA" id="ARBA00022722"/>
    </source>
</evidence>
<dbReference type="Pfam" id="PF00929">
    <property type="entry name" value="RNase_T"/>
    <property type="match status" value="1"/>
</dbReference>
<dbReference type="Gene3D" id="3.30.420.10">
    <property type="entry name" value="Ribonuclease H-like superfamily/Ribonuclease H"/>
    <property type="match status" value="1"/>
</dbReference>
<sequence length="189" mass="21451">MFFDTETTGLPKNWNAPVTDLQNWPRLVQLAFVCYKDGFEVESKDYIIKPEGFVIPDDTAKVHGINTQMANEKGIALQIVLNEFASLLERADFVVAHNMSFDEKIMGAEFLRKNMINYFDNKQAICTKEISTNFCAIPSSGGFKEFKWPKLSELHAKLFGSDFANSHNAFGDVMATAKCFWEMKNRGII</sequence>
<dbReference type="GO" id="GO:0003676">
    <property type="term" value="F:nucleic acid binding"/>
    <property type="evidence" value="ECO:0007669"/>
    <property type="project" value="InterPro"/>
</dbReference>
<protein>
    <submittedName>
        <fullName evidence="5">DNA polymerase III subunit epsilon</fullName>
    </submittedName>
</protein>
<dbReference type="SUPFAM" id="SSF53098">
    <property type="entry name" value="Ribonuclease H-like"/>
    <property type="match status" value="1"/>
</dbReference>
<organism evidence="5 6">
    <name type="scientific">Candidatus Staskawiczbacteria bacterium RIFOXYD1_FULL_32_13</name>
    <dbReference type="NCBI Taxonomy" id="1802234"/>
    <lineage>
        <taxon>Bacteria</taxon>
        <taxon>Candidatus Staskawicziibacteriota</taxon>
    </lineage>
</organism>
<evidence type="ECO:0000313" key="5">
    <source>
        <dbReference type="EMBL" id="OGZ89730.1"/>
    </source>
</evidence>
<evidence type="ECO:0000256" key="2">
    <source>
        <dbReference type="ARBA" id="ARBA00022801"/>
    </source>
</evidence>
<dbReference type="Proteomes" id="UP000178935">
    <property type="component" value="Unassembled WGS sequence"/>
</dbReference>
<dbReference type="AlphaFoldDB" id="A0A1G2JTX6"/>
<comment type="caution">
    <text evidence="5">The sequence shown here is derived from an EMBL/GenBank/DDBJ whole genome shotgun (WGS) entry which is preliminary data.</text>
</comment>
<dbReference type="InterPro" id="IPR013520">
    <property type="entry name" value="Ribonucl_H"/>
</dbReference>
<dbReference type="PANTHER" id="PTHR30231:SF4">
    <property type="entry name" value="PROTEIN NEN2"/>
    <property type="match status" value="1"/>
</dbReference>
<dbReference type="CDD" id="cd06127">
    <property type="entry name" value="DEDDh"/>
    <property type="match status" value="1"/>
</dbReference>
<accession>A0A1G2JTX6</accession>
<evidence type="ECO:0000256" key="3">
    <source>
        <dbReference type="ARBA" id="ARBA00022839"/>
    </source>
</evidence>
<evidence type="ECO:0000313" key="6">
    <source>
        <dbReference type="Proteomes" id="UP000178935"/>
    </source>
</evidence>
<dbReference type="InterPro" id="IPR012337">
    <property type="entry name" value="RNaseH-like_sf"/>
</dbReference>
<keyword evidence="1" id="KW-0540">Nuclease</keyword>
<proteinExistence type="predicted"/>
<keyword evidence="3" id="KW-0269">Exonuclease</keyword>
<evidence type="ECO:0000259" key="4">
    <source>
        <dbReference type="SMART" id="SM00479"/>
    </source>
</evidence>